<organism evidence="3 4">
    <name type="scientific">Solanum bulbocastanum</name>
    <name type="common">Wild potato</name>
    <dbReference type="NCBI Taxonomy" id="147425"/>
    <lineage>
        <taxon>Eukaryota</taxon>
        <taxon>Viridiplantae</taxon>
        <taxon>Streptophyta</taxon>
        <taxon>Embryophyta</taxon>
        <taxon>Tracheophyta</taxon>
        <taxon>Spermatophyta</taxon>
        <taxon>Magnoliopsida</taxon>
        <taxon>eudicotyledons</taxon>
        <taxon>Gunneridae</taxon>
        <taxon>Pentapetalae</taxon>
        <taxon>asterids</taxon>
        <taxon>lamiids</taxon>
        <taxon>Solanales</taxon>
        <taxon>Solanaceae</taxon>
        <taxon>Solanoideae</taxon>
        <taxon>Solaneae</taxon>
        <taxon>Solanum</taxon>
    </lineage>
</organism>
<feature type="signal peptide" evidence="2">
    <location>
        <begin position="1"/>
        <end position="19"/>
    </location>
</feature>
<feature type="chain" id="PRO_5042928402" evidence="2">
    <location>
        <begin position="20"/>
        <end position="173"/>
    </location>
</feature>
<name>A0AAN8SWF4_SOLBU</name>
<sequence length="173" mass="19374">MGIGIWWHFLGVGVGGGEGNEDGRKDKTYALGLMITAHQKLASGKLVSNPEDWNAVTSKRKKGNQQTYHANDRAITKEYVGHNTNQFASLEDIQPEGNKKGEKERKYLFKVPGRCIHWIGGYWDLLALVDEVMDTVVGDLIENMAGKIMQEDASQSLENIQDDENKTEHIKDT</sequence>
<evidence type="ECO:0000313" key="4">
    <source>
        <dbReference type="Proteomes" id="UP001371456"/>
    </source>
</evidence>
<dbReference type="AlphaFoldDB" id="A0AAN8SWF4"/>
<feature type="compositionally biased region" description="Basic and acidic residues" evidence="1">
    <location>
        <begin position="163"/>
        <end position="173"/>
    </location>
</feature>
<feature type="region of interest" description="Disordered" evidence="1">
    <location>
        <begin position="152"/>
        <end position="173"/>
    </location>
</feature>
<keyword evidence="4" id="KW-1185">Reference proteome</keyword>
<dbReference type="EMBL" id="JBANQN010000012">
    <property type="protein sequence ID" value="KAK6774032.1"/>
    <property type="molecule type" value="Genomic_DNA"/>
</dbReference>
<keyword evidence="2" id="KW-0732">Signal</keyword>
<gene>
    <name evidence="3" type="ORF">RDI58_029271</name>
</gene>
<comment type="caution">
    <text evidence="3">The sequence shown here is derived from an EMBL/GenBank/DDBJ whole genome shotgun (WGS) entry which is preliminary data.</text>
</comment>
<evidence type="ECO:0000313" key="3">
    <source>
        <dbReference type="EMBL" id="KAK6774032.1"/>
    </source>
</evidence>
<evidence type="ECO:0000256" key="2">
    <source>
        <dbReference type="SAM" id="SignalP"/>
    </source>
</evidence>
<evidence type="ECO:0000256" key="1">
    <source>
        <dbReference type="SAM" id="MobiDB-lite"/>
    </source>
</evidence>
<proteinExistence type="predicted"/>
<accession>A0AAN8SWF4</accession>
<reference evidence="3 4" key="1">
    <citation type="submission" date="2024-02" db="EMBL/GenBank/DDBJ databases">
        <title>de novo genome assembly of Solanum bulbocastanum strain 11H21.</title>
        <authorList>
            <person name="Hosaka A.J."/>
        </authorList>
    </citation>
    <scope>NUCLEOTIDE SEQUENCE [LARGE SCALE GENOMIC DNA]</scope>
    <source>
        <tissue evidence="3">Young leaves</tissue>
    </source>
</reference>
<protein>
    <submittedName>
        <fullName evidence="3">Uncharacterized protein</fullName>
    </submittedName>
</protein>
<dbReference type="Proteomes" id="UP001371456">
    <property type="component" value="Unassembled WGS sequence"/>
</dbReference>